<dbReference type="InterPro" id="IPR013783">
    <property type="entry name" value="Ig-like_fold"/>
</dbReference>
<proteinExistence type="inferred from homology"/>
<dbReference type="PROSITE" id="PS00608">
    <property type="entry name" value="GLYCOSYL_HYDROL_F2_2"/>
    <property type="match status" value="1"/>
</dbReference>
<dbReference type="PRINTS" id="PR00132">
    <property type="entry name" value="GLHYDRLASE2"/>
</dbReference>
<evidence type="ECO:0000256" key="1">
    <source>
        <dbReference type="ARBA" id="ARBA00007401"/>
    </source>
</evidence>
<dbReference type="PANTHER" id="PTHR10066:SF67">
    <property type="entry name" value="BETA-GLUCURONIDASE"/>
    <property type="match status" value="1"/>
</dbReference>
<evidence type="ECO:0000259" key="2">
    <source>
        <dbReference type="Pfam" id="PF02836"/>
    </source>
</evidence>
<name>A0AAN8WN87_HALRR</name>
<dbReference type="GO" id="GO:0004566">
    <property type="term" value="F:beta-glucuronidase activity"/>
    <property type="evidence" value="ECO:0007669"/>
    <property type="project" value="TreeGrafter"/>
</dbReference>
<protein>
    <recommendedName>
        <fullName evidence="2">Glycoside hydrolase family 2 catalytic domain-containing protein</fullName>
    </recommendedName>
</protein>
<dbReference type="InterPro" id="IPR036156">
    <property type="entry name" value="Beta-gal/glucu_dom_sf"/>
</dbReference>
<reference evidence="3 4" key="1">
    <citation type="submission" date="2023-11" db="EMBL/GenBank/DDBJ databases">
        <title>Halocaridina rubra genome assembly.</title>
        <authorList>
            <person name="Smith C."/>
        </authorList>
    </citation>
    <scope>NUCLEOTIDE SEQUENCE [LARGE SCALE GENOMIC DNA]</scope>
    <source>
        <strain evidence="3">EP-1</strain>
        <tissue evidence="3">Whole</tissue>
    </source>
</reference>
<dbReference type="Pfam" id="PF02836">
    <property type="entry name" value="Glyco_hydro_2_C"/>
    <property type="match status" value="1"/>
</dbReference>
<dbReference type="Proteomes" id="UP001381693">
    <property type="component" value="Unassembled WGS sequence"/>
</dbReference>
<dbReference type="PANTHER" id="PTHR10066">
    <property type="entry name" value="BETA-GLUCURONIDASE"/>
    <property type="match status" value="1"/>
</dbReference>
<dbReference type="InterPro" id="IPR023230">
    <property type="entry name" value="Glyco_hydro_2_CS"/>
</dbReference>
<organism evidence="3 4">
    <name type="scientific">Halocaridina rubra</name>
    <name type="common">Hawaiian red shrimp</name>
    <dbReference type="NCBI Taxonomy" id="373956"/>
    <lineage>
        <taxon>Eukaryota</taxon>
        <taxon>Metazoa</taxon>
        <taxon>Ecdysozoa</taxon>
        <taxon>Arthropoda</taxon>
        <taxon>Crustacea</taxon>
        <taxon>Multicrustacea</taxon>
        <taxon>Malacostraca</taxon>
        <taxon>Eumalacostraca</taxon>
        <taxon>Eucarida</taxon>
        <taxon>Decapoda</taxon>
        <taxon>Pleocyemata</taxon>
        <taxon>Caridea</taxon>
        <taxon>Atyoidea</taxon>
        <taxon>Atyidae</taxon>
        <taxon>Halocaridina</taxon>
    </lineage>
</organism>
<dbReference type="InterPro" id="IPR023232">
    <property type="entry name" value="Glyco_hydro_2_AS"/>
</dbReference>
<dbReference type="InterPro" id="IPR006101">
    <property type="entry name" value="Glyco_hydro_2"/>
</dbReference>
<dbReference type="InterPro" id="IPR006103">
    <property type="entry name" value="Glyco_hydro_2_cat"/>
</dbReference>
<dbReference type="EMBL" id="JAXCGZ010021131">
    <property type="protein sequence ID" value="KAK7058721.1"/>
    <property type="molecule type" value="Genomic_DNA"/>
</dbReference>
<feature type="non-terminal residue" evidence="3">
    <location>
        <position position="240"/>
    </location>
</feature>
<dbReference type="GO" id="GO:0005615">
    <property type="term" value="C:extracellular space"/>
    <property type="evidence" value="ECO:0007669"/>
    <property type="project" value="TreeGrafter"/>
</dbReference>
<dbReference type="InterPro" id="IPR017853">
    <property type="entry name" value="GH"/>
</dbReference>
<comment type="caution">
    <text evidence="3">The sequence shown here is derived from an EMBL/GenBank/DDBJ whole genome shotgun (WGS) entry which is preliminary data.</text>
</comment>
<dbReference type="PROSITE" id="PS51257">
    <property type="entry name" value="PROKAR_LIPOPROTEIN"/>
    <property type="match status" value="1"/>
</dbReference>
<evidence type="ECO:0000313" key="4">
    <source>
        <dbReference type="Proteomes" id="UP001381693"/>
    </source>
</evidence>
<dbReference type="PROSITE" id="PS00719">
    <property type="entry name" value="GLYCOSYL_HYDROL_F2_1"/>
    <property type="match status" value="1"/>
</dbReference>
<dbReference type="Gene3D" id="2.60.40.10">
    <property type="entry name" value="Immunoglobulins"/>
    <property type="match status" value="1"/>
</dbReference>
<dbReference type="SUPFAM" id="SSF49303">
    <property type="entry name" value="beta-Galactosidase/glucuronidase domain"/>
    <property type="match status" value="1"/>
</dbReference>
<feature type="domain" description="Glycoside hydrolase family 2 catalytic" evidence="2">
    <location>
        <begin position="84"/>
        <end position="232"/>
    </location>
</feature>
<comment type="similarity">
    <text evidence="1">Belongs to the glycosyl hydrolase 2 family.</text>
</comment>
<dbReference type="Gene3D" id="3.20.20.80">
    <property type="entry name" value="Glycosidases"/>
    <property type="match status" value="1"/>
</dbReference>
<dbReference type="SUPFAM" id="SSF51445">
    <property type="entry name" value="(Trans)glycosidases"/>
    <property type="match status" value="1"/>
</dbReference>
<dbReference type="AlphaFoldDB" id="A0AAN8WN87"/>
<dbReference type="GO" id="GO:0019391">
    <property type="term" value="P:glucuronoside catabolic process"/>
    <property type="evidence" value="ECO:0007669"/>
    <property type="project" value="TreeGrafter"/>
</dbReference>
<gene>
    <name evidence="3" type="ORF">SK128_008184</name>
</gene>
<sequence>MGPNKVKAVGCSIKLLNKTGGHVQSAMGCVGTIKVTNATFWWPYLMSEDPGYQYTMMVAVSDEQGNLDMYPQKIGIRTIGWNSTTLTINDVPMYLRGCGRHEDSDIRGKGVDYPLIIKDFSLLKWLGANSFRTSHYPYAEEIMDMADQEGIMIIDESPAVGLSGFDEALMNTHISVMQELVRRDKNRPSVIMWSVGNEPVSSQAAAKDYFSNVVNATKAADPSQRPVACVLSADKSSDKA</sequence>
<keyword evidence="4" id="KW-1185">Reference proteome</keyword>
<dbReference type="GO" id="GO:0005975">
    <property type="term" value="P:carbohydrate metabolic process"/>
    <property type="evidence" value="ECO:0007669"/>
    <property type="project" value="InterPro"/>
</dbReference>
<accession>A0AAN8WN87</accession>
<evidence type="ECO:0000313" key="3">
    <source>
        <dbReference type="EMBL" id="KAK7058721.1"/>
    </source>
</evidence>
<dbReference type="GO" id="GO:0030246">
    <property type="term" value="F:carbohydrate binding"/>
    <property type="evidence" value="ECO:0007669"/>
    <property type="project" value="TreeGrafter"/>
</dbReference>